<evidence type="ECO:0000313" key="11">
    <source>
        <dbReference type="Proteomes" id="UP000238274"/>
    </source>
</evidence>
<feature type="domain" description="DUF1899" evidence="9">
    <location>
        <begin position="8"/>
        <end position="72"/>
    </location>
</feature>
<dbReference type="SMART" id="SM01166">
    <property type="entry name" value="DUF1899"/>
    <property type="match status" value="1"/>
</dbReference>
<dbReference type="VEuPathDB" id="FungiDB:PSHT_08443"/>
<dbReference type="EMBL" id="PKSM01000110">
    <property type="protein sequence ID" value="POW11547.1"/>
    <property type="molecule type" value="Genomic_DNA"/>
</dbReference>
<sequence>MCWDWNSRFVRQSYYRHVYGQSSKREMCFDNIKVSASAWDTNLAAANQKFLSVNYQASGGGAFLVVPLTHTGKLPDVYPLCRAHTAPVLDTSFSPFSDTLIASSGEDGKIVLTHIDEDRLTAALRIEKPEVNDLEPVLRLSGHVRKAGHVKWHPAAENVLASSSLEVKIWDVEKAACVVELAQQPDMVGSMCFDWTGNLLATTCKDKKLRIYDTRSGELTSIADSHTGIKGSRVEWMGRLDRICTTGFSKFSDRQVFVWNSGDITRGPIKQLTIDTSSGTLMPFWSDNDILFLAGKGDGNVRYYEYEADELHYLTEYKSSEPQRGMCWLPRRALNTQDCEIARAYKVTNNLVEPISFIVPRKSDSFQADIYPPALSGKPAMSSSDFFAGKMADPILVSLDNLCETAAPPIKSTLYASTPGGSTSAAVSPALPTSDPPVPRSSSRAPSPVSTRNDPLPPSSSPAVEPPTFHQPTPPSSSNISPTVETSLPEQRSANHSADFDQLVKENQELKDELAEKDCVIRNLELQLEKFKTNQMKIIELSKNSLN</sequence>
<evidence type="ECO:0000259" key="9">
    <source>
        <dbReference type="SMART" id="SM01166"/>
    </source>
</evidence>
<dbReference type="InterPro" id="IPR036322">
    <property type="entry name" value="WD40_repeat_dom_sf"/>
</dbReference>
<organism evidence="10 11">
    <name type="scientific">Puccinia striiformis</name>
    <dbReference type="NCBI Taxonomy" id="27350"/>
    <lineage>
        <taxon>Eukaryota</taxon>
        <taxon>Fungi</taxon>
        <taxon>Dikarya</taxon>
        <taxon>Basidiomycota</taxon>
        <taxon>Pucciniomycotina</taxon>
        <taxon>Pucciniomycetes</taxon>
        <taxon>Pucciniales</taxon>
        <taxon>Pucciniaceae</taxon>
        <taxon>Puccinia</taxon>
    </lineage>
</organism>
<dbReference type="FunFam" id="2.130.10.10:FF:000197">
    <property type="entry name" value="Coronin"/>
    <property type="match status" value="1"/>
</dbReference>
<evidence type="ECO:0000256" key="6">
    <source>
        <dbReference type="ARBA" id="ARBA00023203"/>
    </source>
</evidence>
<comment type="subunit">
    <text evidence="7">Binds to F-actin.</text>
</comment>
<gene>
    <name evidence="10" type="ORF">PSHT_08443</name>
</gene>
<feature type="compositionally biased region" description="Polar residues" evidence="8">
    <location>
        <begin position="484"/>
        <end position="496"/>
    </location>
</feature>
<dbReference type="InterPro" id="IPR001680">
    <property type="entry name" value="WD40_rpt"/>
</dbReference>
<dbReference type="Proteomes" id="UP000238274">
    <property type="component" value="Unassembled WGS sequence"/>
</dbReference>
<evidence type="ECO:0000313" key="10">
    <source>
        <dbReference type="EMBL" id="POW11547.1"/>
    </source>
</evidence>
<dbReference type="AlphaFoldDB" id="A0A2S4VPS6"/>
<keyword evidence="2" id="KW-0597">Phosphoprotein</keyword>
<feature type="compositionally biased region" description="Low complexity" evidence="8">
    <location>
        <begin position="440"/>
        <end position="451"/>
    </location>
</feature>
<evidence type="ECO:0000256" key="2">
    <source>
        <dbReference type="ARBA" id="ARBA00022553"/>
    </source>
</evidence>
<dbReference type="SUPFAM" id="SSF50978">
    <property type="entry name" value="WD40 repeat-like"/>
    <property type="match status" value="1"/>
</dbReference>
<evidence type="ECO:0000256" key="3">
    <source>
        <dbReference type="ARBA" id="ARBA00022574"/>
    </source>
</evidence>
<comment type="caution">
    <text evidence="10">The sequence shown here is derived from an EMBL/GenBank/DDBJ whole genome shotgun (WGS) entry which is preliminary data.</text>
</comment>
<comment type="similarity">
    <text evidence="1">Belongs to the WD repeat coronin family.</text>
</comment>
<dbReference type="Gene3D" id="2.130.10.10">
    <property type="entry name" value="YVTN repeat-like/Quinoprotein amine dehydrogenase"/>
    <property type="match status" value="1"/>
</dbReference>
<keyword evidence="3" id="KW-0853">WD repeat</keyword>
<dbReference type="PANTHER" id="PTHR10856">
    <property type="entry name" value="CORONIN"/>
    <property type="match status" value="1"/>
</dbReference>
<protein>
    <recommendedName>
        <fullName evidence="9">DUF1899 domain-containing protein</fullName>
    </recommendedName>
</protein>
<dbReference type="Pfam" id="PF16300">
    <property type="entry name" value="WD40_4"/>
    <property type="match status" value="1"/>
</dbReference>
<dbReference type="VEuPathDB" id="FungiDB:PSTT_16466"/>
<reference evidence="10 11" key="1">
    <citation type="submission" date="2017-12" db="EMBL/GenBank/DDBJ databases">
        <title>Gene loss provides genomic basis for host adaptation in cereal stripe rust fungi.</title>
        <authorList>
            <person name="Xia C."/>
        </authorList>
    </citation>
    <scope>NUCLEOTIDE SEQUENCE [LARGE SCALE GENOMIC DNA]</scope>
    <source>
        <strain evidence="10 11">93TX-2</strain>
    </source>
</reference>
<dbReference type="GO" id="GO:0051015">
    <property type="term" value="F:actin filament binding"/>
    <property type="evidence" value="ECO:0007669"/>
    <property type="project" value="TreeGrafter"/>
</dbReference>
<dbReference type="PANTHER" id="PTHR10856:SF0">
    <property type="entry name" value="CORONIN"/>
    <property type="match status" value="1"/>
</dbReference>
<keyword evidence="4" id="KW-0677">Repeat</keyword>
<evidence type="ECO:0000256" key="5">
    <source>
        <dbReference type="ARBA" id="ARBA00023054"/>
    </source>
</evidence>
<dbReference type="GO" id="GO:0030479">
    <property type="term" value="C:actin cortical patch"/>
    <property type="evidence" value="ECO:0007669"/>
    <property type="project" value="UniProtKB-ARBA"/>
</dbReference>
<accession>A0A2S4VPS6</accession>
<keyword evidence="11" id="KW-1185">Reference proteome</keyword>
<dbReference type="InterPro" id="IPR015048">
    <property type="entry name" value="DUF1899"/>
</dbReference>
<evidence type="ECO:0000256" key="4">
    <source>
        <dbReference type="ARBA" id="ARBA00022737"/>
    </source>
</evidence>
<dbReference type="InterPro" id="IPR015505">
    <property type="entry name" value="Coronin"/>
</dbReference>
<dbReference type="SMART" id="SM00320">
    <property type="entry name" value="WD40"/>
    <property type="match status" value="3"/>
</dbReference>
<dbReference type="GO" id="GO:0007015">
    <property type="term" value="P:actin filament organization"/>
    <property type="evidence" value="ECO:0007669"/>
    <property type="project" value="TreeGrafter"/>
</dbReference>
<evidence type="ECO:0000256" key="7">
    <source>
        <dbReference type="ARBA" id="ARBA00062568"/>
    </source>
</evidence>
<keyword evidence="5" id="KW-0175">Coiled coil</keyword>
<dbReference type="OrthoDB" id="1850764at2759"/>
<proteinExistence type="inferred from homology"/>
<name>A0A2S4VPS6_9BASI</name>
<dbReference type="InterPro" id="IPR015943">
    <property type="entry name" value="WD40/YVTN_repeat-like_dom_sf"/>
</dbReference>
<feature type="region of interest" description="Disordered" evidence="8">
    <location>
        <begin position="418"/>
        <end position="497"/>
    </location>
</feature>
<dbReference type="Pfam" id="PF00400">
    <property type="entry name" value="WD40"/>
    <property type="match status" value="2"/>
</dbReference>
<dbReference type="Pfam" id="PF08953">
    <property type="entry name" value="DUF1899"/>
    <property type="match status" value="1"/>
</dbReference>
<evidence type="ECO:0000256" key="1">
    <source>
        <dbReference type="ARBA" id="ARBA00009482"/>
    </source>
</evidence>
<dbReference type="SMART" id="SM01167">
    <property type="entry name" value="DUF1900"/>
    <property type="match status" value="1"/>
</dbReference>
<evidence type="ECO:0000256" key="8">
    <source>
        <dbReference type="SAM" id="MobiDB-lite"/>
    </source>
</evidence>
<reference evidence="11" key="3">
    <citation type="journal article" date="2018" name="Mol. Plant Microbe Interact.">
        <title>Genome sequence resources for the wheat stripe rust pathogen (Puccinia striiformis f. sp. tritici) and the barley stripe rust pathogen (Puccinia striiformis f. sp. hordei).</title>
        <authorList>
            <person name="Xia C."/>
            <person name="Wang M."/>
            <person name="Yin C."/>
            <person name="Cornejo O.E."/>
            <person name="Hulbert S.H."/>
            <person name="Chen X."/>
        </authorList>
    </citation>
    <scope>NUCLEOTIDE SEQUENCE [LARGE SCALE GENOMIC DNA]</scope>
    <source>
        <strain evidence="11">93TX-2</strain>
    </source>
</reference>
<reference evidence="11" key="2">
    <citation type="journal article" date="2018" name="BMC Genomics">
        <title>Genomic insights into host adaptation between the wheat stripe rust pathogen (Puccinia striiformis f. sp. tritici) and the barley stripe rust pathogen (Puccinia striiformis f. sp. hordei).</title>
        <authorList>
            <person name="Xia C."/>
            <person name="Wang M."/>
            <person name="Yin C."/>
            <person name="Cornejo O.E."/>
            <person name="Hulbert S.H."/>
            <person name="Chen X."/>
        </authorList>
    </citation>
    <scope>NUCLEOTIDE SEQUENCE [LARGE SCALE GENOMIC DNA]</scope>
    <source>
        <strain evidence="11">93TX-2</strain>
    </source>
</reference>
<keyword evidence="6" id="KW-0009">Actin-binding</keyword>